<dbReference type="OrthoDB" id="3189065at2"/>
<dbReference type="UniPathway" id="UPA00603">
    <property type="reaction ID" value="UER00660"/>
</dbReference>
<evidence type="ECO:0000256" key="4">
    <source>
        <dbReference type="ARBA" id="ARBA00022723"/>
    </source>
</evidence>
<dbReference type="PANTHER" id="PTHR11271">
    <property type="entry name" value="GUANINE DEAMINASE"/>
    <property type="match status" value="1"/>
</dbReference>
<dbReference type="Pfam" id="PF01979">
    <property type="entry name" value="Amidohydro_1"/>
    <property type="match status" value="1"/>
</dbReference>
<name>A0A5B8RYH4_9BURK</name>
<evidence type="ECO:0000259" key="9">
    <source>
        <dbReference type="Pfam" id="PF01979"/>
    </source>
</evidence>
<reference evidence="10 11" key="1">
    <citation type="submission" date="2019-07" db="EMBL/GenBank/DDBJ databases">
        <title>Complete genome sequence of Comamonas sp. NLF 7-7 isolated from livestock.</title>
        <authorList>
            <person name="Kim D.H."/>
            <person name="Kim J.G."/>
        </authorList>
    </citation>
    <scope>NUCLEOTIDE SEQUENCE [LARGE SCALE GENOMIC DNA]</scope>
    <source>
        <strain evidence="10 11">NLF 7-7</strain>
    </source>
</reference>
<keyword evidence="6 8" id="KW-0862">Zinc</keyword>
<comment type="function">
    <text evidence="8">Catalyzes the hydrolytic deamination of guanine, producing xanthine and ammonia.</text>
</comment>
<dbReference type="SUPFAM" id="SSF51556">
    <property type="entry name" value="Metallo-dependent hydrolases"/>
    <property type="match status" value="1"/>
</dbReference>
<comment type="pathway">
    <text evidence="1 8">Purine metabolism; guanine degradation; xanthine from guanine: step 1/1.</text>
</comment>
<dbReference type="RefSeq" id="WP_146913338.1">
    <property type="nucleotide sequence ID" value="NZ_CP042344.1"/>
</dbReference>
<keyword evidence="11" id="KW-1185">Reference proteome</keyword>
<dbReference type="NCBIfam" id="TIGR02967">
    <property type="entry name" value="guan_deamin"/>
    <property type="match status" value="1"/>
</dbReference>
<dbReference type="InterPro" id="IPR006680">
    <property type="entry name" value="Amidohydro-rel"/>
</dbReference>
<dbReference type="PANTHER" id="PTHR11271:SF6">
    <property type="entry name" value="GUANINE DEAMINASE"/>
    <property type="match status" value="1"/>
</dbReference>
<sequence>MKAYRAQLLRFDAQGQALYESDGLLVTGPGSDGVRRVIDAGAYRAVAARHPGVPVTHWQGRLIAPGFIDMHVHYPQTDIIGSPADGLLPWLTNYTFPAEMRFADPAYAAEIAHVFFEELLRNGVTTALTFATAHPASVDAFFHEAQKRGLRMMGGKVLQDRHSPDGLRDETEQSLADTEALIRRWHGKDRLGYAITPRFAPTSSEAQLRGAGELAARYGDTWIHSHVAENRDEVRWVRELFPQSRSYLSVYEDFGLLRARAVYAHCIHLDADDRALMHASASAAAVSPTSNLFLGSGFFDFGAAQAAGMLHGLASDVGGGTSFSPFRTMLAAYFIGREGQSKPGLSLAPSELWWLHTGGAARALGLQGCTGTLATGTEADFVVLNPDAIPLLARKARRAQNLQELLFALIVLGDDRVVERVVTA</sequence>
<dbReference type="EC" id="3.5.4.3" evidence="3 7"/>
<dbReference type="InterPro" id="IPR014311">
    <property type="entry name" value="Guanine_deaminase"/>
</dbReference>
<dbReference type="Proteomes" id="UP000321199">
    <property type="component" value="Chromosome"/>
</dbReference>
<dbReference type="GO" id="GO:0008270">
    <property type="term" value="F:zinc ion binding"/>
    <property type="evidence" value="ECO:0007669"/>
    <property type="project" value="UniProtKB-UniRule"/>
</dbReference>
<evidence type="ECO:0000313" key="10">
    <source>
        <dbReference type="EMBL" id="QEA13748.1"/>
    </source>
</evidence>
<proteinExistence type="inferred from homology"/>
<evidence type="ECO:0000256" key="6">
    <source>
        <dbReference type="ARBA" id="ARBA00022833"/>
    </source>
</evidence>
<dbReference type="AlphaFoldDB" id="A0A5B8RYH4"/>
<dbReference type="GO" id="GO:0008892">
    <property type="term" value="F:guanine deaminase activity"/>
    <property type="evidence" value="ECO:0007669"/>
    <property type="project" value="UniProtKB-UniRule"/>
</dbReference>
<comment type="catalytic activity">
    <reaction evidence="8">
        <text>guanine + H2O + H(+) = xanthine + NH4(+)</text>
        <dbReference type="Rhea" id="RHEA:14665"/>
        <dbReference type="ChEBI" id="CHEBI:15377"/>
        <dbReference type="ChEBI" id="CHEBI:15378"/>
        <dbReference type="ChEBI" id="CHEBI:16235"/>
        <dbReference type="ChEBI" id="CHEBI:17712"/>
        <dbReference type="ChEBI" id="CHEBI:28938"/>
        <dbReference type="EC" id="3.5.4.3"/>
    </reaction>
</comment>
<comment type="similarity">
    <text evidence="2 8">Belongs to the metallo-dependent hydrolases superfamily. ATZ/TRZ family.</text>
</comment>
<dbReference type="Gene3D" id="2.30.40.10">
    <property type="entry name" value="Urease, subunit C, domain 1"/>
    <property type="match status" value="1"/>
</dbReference>
<evidence type="ECO:0000256" key="1">
    <source>
        <dbReference type="ARBA" id="ARBA00004984"/>
    </source>
</evidence>
<dbReference type="InterPro" id="IPR011059">
    <property type="entry name" value="Metal-dep_hydrolase_composite"/>
</dbReference>
<keyword evidence="4 8" id="KW-0479">Metal-binding</keyword>
<dbReference type="SUPFAM" id="SSF51338">
    <property type="entry name" value="Composite domain of metallo-dependent hydrolases"/>
    <property type="match status" value="1"/>
</dbReference>
<evidence type="ECO:0000256" key="8">
    <source>
        <dbReference type="RuleBase" id="RU366009"/>
    </source>
</evidence>
<feature type="domain" description="Amidohydrolase-related" evidence="9">
    <location>
        <begin position="63"/>
        <end position="422"/>
    </location>
</feature>
<organism evidence="10 11">
    <name type="scientific">Comamonas flocculans</name>
    <dbReference type="NCBI Taxonomy" id="2597701"/>
    <lineage>
        <taxon>Bacteria</taxon>
        <taxon>Pseudomonadati</taxon>
        <taxon>Pseudomonadota</taxon>
        <taxon>Betaproteobacteria</taxon>
        <taxon>Burkholderiales</taxon>
        <taxon>Comamonadaceae</taxon>
        <taxon>Comamonas</taxon>
    </lineage>
</organism>
<dbReference type="NCBIfam" id="NF006679">
    <property type="entry name" value="PRK09228.1"/>
    <property type="match status" value="1"/>
</dbReference>
<evidence type="ECO:0000256" key="3">
    <source>
        <dbReference type="ARBA" id="ARBA00012781"/>
    </source>
</evidence>
<evidence type="ECO:0000313" key="11">
    <source>
        <dbReference type="Proteomes" id="UP000321199"/>
    </source>
</evidence>
<dbReference type="EMBL" id="CP042344">
    <property type="protein sequence ID" value="QEA13748.1"/>
    <property type="molecule type" value="Genomic_DNA"/>
</dbReference>
<evidence type="ECO:0000256" key="2">
    <source>
        <dbReference type="ARBA" id="ARBA00006745"/>
    </source>
</evidence>
<protein>
    <recommendedName>
        <fullName evidence="3 7">Guanine deaminase</fullName>
        <shortName evidence="8">Guanase</shortName>
        <ecNumber evidence="3 7">3.5.4.3</ecNumber>
    </recommendedName>
    <alternativeName>
        <fullName evidence="8">Guanine aminohydrolase</fullName>
    </alternativeName>
</protein>
<dbReference type="KEGG" id="cof:FOZ74_12295"/>
<keyword evidence="5 8" id="KW-0378">Hydrolase</keyword>
<evidence type="ECO:0000256" key="7">
    <source>
        <dbReference type="NCBIfam" id="TIGR02967"/>
    </source>
</evidence>
<dbReference type="GO" id="GO:0005829">
    <property type="term" value="C:cytosol"/>
    <property type="evidence" value="ECO:0007669"/>
    <property type="project" value="TreeGrafter"/>
</dbReference>
<dbReference type="InterPro" id="IPR032466">
    <property type="entry name" value="Metal_Hydrolase"/>
</dbReference>
<comment type="cofactor">
    <cofactor evidence="8">
        <name>Zn(2+)</name>
        <dbReference type="ChEBI" id="CHEBI:29105"/>
    </cofactor>
    <text evidence="8">Binds 1 zinc ion per subunit.</text>
</comment>
<gene>
    <name evidence="10" type="primary">guaD</name>
    <name evidence="10" type="ORF">FOZ74_12295</name>
</gene>
<accession>A0A5B8RYH4</accession>
<dbReference type="Gene3D" id="3.20.20.140">
    <property type="entry name" value="Metal-dependent hydrolases"/>
    <property type="match status" value="1"/>
</dbReference>
<evidence type="ECO:0000256" key="5">
    <source>
        <dbReference type="ARBA" id="ARBA00022801"/>
    </source>
</evidence>
<dbReference type="InterPro" id="IPR051607">
    <property type="entry name" value="Metallo-dep_hydrolases"/>
</dbReference>
<dbReference type="GO" id="GO:0006147">
    <property type="term" value="P:guanine catabolic process"/>
    <property type="evidence" value="ECO:0007669"/>
    <property type="project" value="UniProtKB-UniRule"/>
</dbReference>